<keyword evidence="6" id="KW-0539">Nucleus</keyword>
<reference evidence="9" key="1">
    <citation type="submission" date="2017-05" db="EMBL/GenBank/DDBJ databases">
        <authorList>
            <person name="Song R."/>
            <person name="Chenine A.L."/>
            <person name="Ruprecht R.M."/>
        </authorList>
    </citation>
    <scope>NUCLEOTIDE SEQUENCE [LARGE SCALE GENOMIC DNA]</scope>
</reference>
<dbReference type="GO" id="GO:0000712">
    <property type="term" value="P:resolution of meiotic recombination intermediates"/>
    <property type="evidence" value="ECO:0007669"/>
    <property type="project" value="TreeGrafter"/>
</dbReference>
<dbReference type="GO" id="GO:0051382">
    <property type="term" value="P:kinetochore assembly"/>
    <property type="evidence" value="ECO:0007669"/>
    <property type="project" value="InterPro"/>
</dbReference>
<comment type="similarity">
    <text evidence="2">Belongs to the CENP-X/MHF2 family.</text>
</comment>
<dbReference type="GO" id="GO:0031297">
    <property type="term" value="P:replication fork processing"/>
    <property type="evidence" value="ECO:0007669"/>
    <property type="project" value="TreeGrafter"/>
</dbReference>
<dbReference type="GO" id="GO:0046982">
    <property type="term" value="F:protein heterodimerization activity"/>
    <property type="evidence" value="ECO:0007669"/>
    <property type="project" value="InterPro"/>
</dbReference>
<feature type="compositionally biased region" description="Low complexity" evidence="7">
    <location>
        <begin position="44"/>
        <end position="73"/>
    </location>
</feature>
<evidence type="ECO:0000256" key="3">
    <source>
        <dbReference type="ARBA" id="ARBA00022763"/>
    </source>
</evidence>
<evidence type="ECO:0000256" key="4">
    <source>
        <dbReference type="ARBA" id="ARBA00023125"/>
    </source>
</evidence>
<feature type="compositionally biased region" description="Polar residues" evidence="7">
    <location>
        <begin position="33"/>
        <end position="43"/>
    </location>
</feature>
<gene>
    <name evidence="8" type="ORF">ZT1E4_G2789</name>
</gene>
<keyword evidence="5" id="KW-0234">DNA repair</keyword>
<evidence type="ECO:0000256" key="1">
    <source>
        <dbReference type="ARBA" id="ARBA00004123"/>
    </source>
</evidence>
<feature type="region of interest" description="Disordered" evidence="7">
    <location>
        <begin position="1"/>
        <end position="151"/>
    </location>
</feature>
<dbReference type="GO" id="GO:0071821">
    <property type="term" value="C:FANCM-MHF complex"/>
    <property type="evidence" value="ECO:0007669"/>
    <property type="project" value="TreeGrafter"/>
</dbReference>
<dbReference type="InterPro" id="IPR018552">
    <property type="entry name" value="CENP-X"/>
</dbReference>
<dbReference type="GO" id="GO:0003677">
    <property type="term" value="F:DNA binding"/>
    <property type="evidence" value="ECO:0007669"/>
    <property type="project" value="UniProtKB-KW"/>
</dbReference>
<feature type="compositionally biased region" description="Pro residues" evidence="7">
    <location>
        <begin position="135"/>
        <end position="145"/>
    </location>
</feature>
<dbReference type="AlphaFoldDB" id="A0A2H1FXV6"/>
<evidence type="ECO:0000313" key="9">
    <source>
        <dbReference type="Proteomes" id="UP000245764"/>
    </source>
</evidence>
<name>A0A2H1FXV6_ZYMTR</name>
<evidence type="ECO:0000256" key="5">
    <source>
        <dbReference type="ARBA" id="ARBA00023204"/>
    </source>
</evidence>
<proteinExistence type="inferred from homology"/>
<dbReference type="PANTHER" id="PTHR28680">
    <property type="entry name" value="CENTROMERE PROTEIN X"/>
    <property type="match status" value="1"/>
</dbReference>
<evidence type="ECO:0000256" key="6">
    <source>
        <dbReference type="ARBA" id="ARBA00023242"/>
    </source>
</evidence>
<dbReference type="GO" id="GO:0006281">
    <property type="term" value="P:DNA repair"/>
    <property type="evidence" value="ECO:0007669"/>
    <property type="project" value="UniProtKB-KW"/>
</dbReference>
<accession>A0A2H1FXV6</accession>
<dbReference type="Proteomes" id="UP000245764">
    <property type="component" value="Chromosome 2"/>
</dbReference>
<dbReference type="EMBL" id="LT854254">
    <property type="protein sequence ID" value="SMR46171.1"/>
    <property type="molecule type" value="Genomic_DNA"/>
</dbReference>
<dbReference type="InterPro" id="IPR009072">
    <property type="entry name" value="Histone-fold"/>
</dbReference>
<feature type="compositionally biased region" description="Acidic residues" evidence="7">
    <location>
        <begin position="74"/>
        <end position="86"/>
    </location>
</feature>
<dbReference type="Gene3D" id="1.10.20.10">
    <property type="entry name" value="Histone, subunit A"/>
    <property type="match status" value="1"/>
</dbReference>
<organism evidence="8 9">
    <name type="scientific">Zymoseptoria tritici ST99CH_1E4</name>
    <dbReference type="NCBI Taxonomy" id="1276532"/>
    <lineage>
        <taxon>Eukaryota</taxon>
        <taxon>Fungi</taxon>
        <taxon>Dikarya</taxon>
        <taxon>Ascomycota</taxon>
        <taxon>Pezizomycotina</taxon>
        <taxon>Dothideomycetes</taxon>
        <taxon>Dothideomycetidae</taxon>
        <taxon>Mycosphaerellales</taxon>
        <taxon>Mycosphaerellaceae</taxon>
        <taxon>Zymoseptoria</taxon>
    </lineage>
</organism>
<sequence>MPPRKMAPRKEPKETVVYPANKRKAPPFKPLRPSNTSRTGDGESSTAASVSKPSKAKPAVAKKPATKPIPLDIPDSDDDDQDDDIQDLGPDTAGASRKRKNSLDDSDDDLPTKSPPRKKQAPSRPPTTTTRLPSSSPPTLPPASPTPSTALPQPLLLRLLHSSFTSPNTHIDTHATGVLSTYLEIFIRETLARAKLGKEEAVEAGEVEKGDEGWLERTDLERVAGGLMCDF</sequence>
<keyword evidence="3" id="KW-0227">DNA damage</keyword>
<evidence type="ECO:0000313" key="8">
    <source>
        <dbReference type="EMBL" id="SMR46171.1"/>
    </source>
</evidence>
<comment type="subcellular location">
    <subcellularLocation>
        <location evidence="1">Nucleus</location>
    </subcellularLocation>
</comment>
<evidence type="ECO:0000256" key="2">
    <source>
        <dbReference type="ARBA" id="ARBA00009359"/>
    </source>
</evidence>
<evidence type="ECO:0000256" key="7">
    <source>
        <dbReference type="SAM" id="MobiDB-lite"/>
    </source>
</evidence>
<protein>
    <submittedName>
        <fullName evidence="8">Uncharacterized protein</fullName>
    </submittedName>
</protein>
<dbReference type="PANTHER" id="PTHR28680:SF1">
    <property type="entry name" value="CENTROMERE PROTEIN X"/>
    <property type="match status" value="1"/>
</dbReference>
<dbReference type="Pfam" id="PF09415">
    <property type="entry name" value="CENP-X"/>
    <property type="match status" value="1"/>
</dbReference>
<keyword evidence="4" id="KW-0238">DNA-binding</keyword>